<accession>A0ABQ9GKR3</accession>
<evidence type="ECO:0000256" key="1">
    <source>
        <dbReference type="SAM" id="MobiDB-lite"/>
    </source>
</evidence>
<protein>
    <submittedName>
        <fullName evidence="2">Uncharacterized protein</fullName>
    </submittedName>
</protein>
<sequence length="296" mass="32575">MRINSLVASTCTVLNWRAVLPSIKRLYETLSGDPTILWCNDKNKNIIGTVQRYDGNTARLARRSDEALECCQSNVTSSEFNCTEAIRLQSPAGSPDFRMWESCRTMPLAGGFSRGSPVSAAPYSLQSPSSALKTTQSPIQARRCSRASLTPPREEGGFSSPPYAPPPPPGTKGPPHQRRRNILEVELQQSFRPCLSTESALSCSRSRDDVKEHALWSTQFFGKSAKERGHRESTNPSDSPPLARSPRHACAKSGGFRVRGDIGVTGEVRGELQRHPPHQTNACLDKPIKTRITTYP</sequence>
<feature type="compositionally biased region" description="Polar residues" evidence="1">
    <location>
        <begin position="124"/>
        <end position="139"/>
    </location>
</feature>
<feature type="compositionally biased region" description="Basic and acidic residues" evidence="1">
    <location>
        <begin position="224"/>
        <end position="233"/>
    </location>
</feature>
<feature type="region of interest" description="Disordered" evidence="1">
    <location>
        <begin position="221"/>
        <end position="296"/>
    </location>
</feature>
<proteinExistence type="predicted"/>
<evidence type="ECO:0000313" key="3">
    <source>
        <dbReference type="Proteomes" id="UP001159363"/>
    </source>
</evidence>
<feature type="region of interest" description="Disordered" evidence="1">
    <location>
        <begin position="117"/>
        <end position="177"/>
    </location>
</feature>
<evidence type="ECO:0000313" key="2">
    <source>
        <dbReference type="EMBL" id="KAJ8872612.1"/>
    </source>
</evidence>
<organism evidence="2 3">
    <name type="scientific">Dryococelus australis</name>
    <dbReference type="NCBI Taxonomy" id="614101"/>
    <lineage>
        <taxon>Eukaryota</taxon>
        <taxon>Metazoa</taxon>
        <taxon>Ecdysozoa</taxon>
        <taxon>Arthropoda</taxon>
        <taxon>Hexapoda</taxon>
        <taxon>Insecta</taxon>
        <taxon>Pterygota</taxon>
        <taxon>Neoptera</taxon>
        <taxon>Polyneoptera</taxon>
        <taxon>Phasmatodea</taxon>
        <taxon>Verophasmatodea</taxon>
        <taxon>Anareolatae</taxon>
        <taxon>Phasmatidae</taxon>
        <taxon>Eurycanthinae</taxon>
        <taxon>Dryococelus</taxon>
    </lineage>
</organism>
<gene>
    <name evidence="2" type="ORF">PR048_026218</name>
</gene>
<feature type="compositionally biased region" description="Pro residues" evidence="1">
    <location>
        <begin position="162"/>
        <end position="172"/>
    </location>
</feature>
<dbReference type="EMBL" id="JARBHB010000011">
    <property type="protein sequence ID" value="KAJ8872612.1"/>
    <property type="molecule type" value="Genomic_DNA"/>
</dbReference>
<dbReference type="Proteomes" id="UP001159363">
    <property type="component" value="Chromosome 10"/>
</dbReference>
<reference evidence="2 3" key="1">
    <citation type="submission" date="2023-02" db="EMBL/GenBank/DDBJ databases">
        <title>LHISI_Scaffold_Assembly.</title>
        <authorList>
            <person name="Stuart O.P."/>
            <person name="Cleave R."/>
            <person name="Magrath M.J.L."/>
            <person name="Mikheyev A.S."/>
        </authorList>
    </citation>
    <scope>NUCLEOTIDE SEQUENCE [LARGE SCALE GENOMIC DNA]</scope>
    <source>
        <strain evidence="2">Daus_M_001</strain>
        <tissue evidence="2">Leg muscle</tissue>
    </source>
</reference>
<keyword evidence="3" id="KW-1185">Reference proteome</keyword>
<comment type="caution">
    <text evidence="2">The sequence shown here is derived from an EMBL/GenBank/DDBJ whole genome shotgun (WGS) entry which is preliminary data.</text>
</comment>
<name>A0ABQ9GKR3_9NEOP</name>